<keyword evidence="2" id="KW-1185">Reference proteome</keyword>
<protein>
    <submittedName>
        <fullName evidence="1">Uncharacterized protein</fullName>
    </submittedName>
</protein>
<name>A0ACC2KBH7_PERAE</name>
<proteinExistence type="predicted"/>
<evidence type="ECO:0000313" key="2">
    <source>
        <dbReference type="Proteomes" id="UP001234297"/>
    </source>
</evidence>
<gene>
    <name evidence="1" type="ORF">MRB53_014690</name>
</gene>
<organism evidence="1 2">
    <name type="scientific">Persea americana</name>
    <name type="common">Avocado</name>
    <dbReference type="NCBI Taxonomy" id="3435"/>
    <lineage>
        <taxon>Eukaryota</taxon>
        <taxon>Viridiplantae</taxon>
        <taxon>Streptophyta</taxon>
        <taxon>Embryophyta</taxon>
        <taxon>Tracheophyta</taxon>
        <taxon>Spermatophyta</taxon>
        <taxon>Magnoliopsida</taxon>
        <taxon>Magnoliidae</taxon>
        <taxon>Laurales</taxon>
        <taxon>Lauraceae</taxon>
        <taxon>Persea</taxon>
    </lineage>
</organism>
<comment type="caution">
    <text evidence="1">The sequence shown here is derived from an EMBL/GenBank/DDBJ whole genome shotgun (WGS) entry which is preliminary data.</text>
</comment>
<accession>A0ACC2KBH7</accession>
<dbReference type="EMBL" id="CM056812">
    <property type="protein sequence ID" value="KAJ8618504.1"/>
    <property type="molecule type" value="Genomic_DNA"/>
</dbReference>
<dbReference type="Proteomes" id="UP001234297">
    <property type="component" value="Chromosome 4"/>
</dbReference>
<reference evidence="1 2" key="1">
    <citation type="journal article" date="2022" name="Hortic Res">
        <title>A haplotype resolved chromosomal level avocado genome allows analysis of novel avocado genes.</title>
        <authorList>
            <person name="Nath O."/>
            <person name="Fletcher S.J."/>
            <person name="Hayward A."/>
            <person name="Shaw L.M."/>
            <person name="Masouleh A.K."/>
            <person name="Furtado A."/>
            <person name="Henry R.J."/>
            <person name="Mitter N."/>
        </authorList>
    </citation>
    <scope>NUCLEOTIDE SEQUENCE [LARGE SCALE GENOMIC DNA]</scope>
    <source>
        <strain evidence="2">cv. Hass</strain>
    </source>
</reference>
<sequence>MFRTEKPRSPSPFHFRLPGKKNPSSSPSSKTLSLRARSFDENLLHRLKTLKSASDPPYATFSWLSKAIDLLSSTHADAETLISDLTASEKSLASYLDDSVKILDVCNSISSEIERLRQGRLLLNFTLHLLDLSAGSPPAPEKLRRARESLYEWAKSSPAASNRRLTLEKSAALIKDLASKFGNSPRGKISSVEKVIERTIYAVGAVTVFVAGVVVATLSGSADLVAIPVSVEFLWSDAFVDLQSAVLGSIKKRFSGEKGRFAVEREAVETSVRALVDVIGDDVAGVEGKTERLTDAVKELENVTAEFSDGLETLLNGVNGFFRAVLCTRNTLLKSFRGSP</sequence>
<evidence type="ECO:0000313" key="1">
    <source>
        <dbReference type="EMBL" id="KAJ8618504.1"/>
    </source>
</evidence>